<dbReference type="NCBIfam" id="TIGR02937">
    <property type="entry name" value="sigma70-ECF"/>
    <property type="match status" value="1"/>
</dbReference>
<evidence type="ECO:0000256" key="3">
    <source>
        <dbReference type="ARBA" id="ARBA00023082"/>
    </source>
</evidence>
<evidence type="ECO:0000313" key="7">
    <source>
        <dbReference type="Proteomes" id="UP001200145"/>
    </source>
</evidence>
<dbReference type="Proteomes" id="UP001200145">
    <property type="component" value="Unassembled WGS sequence"/>
</dbReference>
<dbReference type="InterPro" id="IPR013324">
    <property type="entry name" value="RNA_pol_sigma_r3/r4-like"/>
</dbReference>
<gene>
    <name evidence="6" type="ORF">L0U88_19940</name>
</gene>
<dbReference type="SUPFAM" id="SSF88659">
    <property type="entry name" value="Sigma3 and sigma4 domains of RNA polymerase sigma factors"/>
    <property type="match status" value="1"/>
</dbReference>
<keyword evidence="4" id="KW-0804">Transcription</keyword>
<name>A0ABS9BME8_9BACT</name>
<dbReference type="Pfam" id="PF08281">
    <property type="entry name" value="Sigma70_r4_2"/>
    <property type="match status" value="1"/>
</dbReference>
<keyword evidence="7" id="KW-1185">Reference proteome</keyword>
<evidence type="ECO:0000256" key="2">
    <source>
        <dbReference type="ARBA" id="ARBA00023015"/>
    </source>
</evidence>
<dbReference type="InterPro" id="IPR007627">
    <property type="entry name" value="RNA_pol_sigma70_r2"/>
</dbReference>
<dbReference type="Gene3D" id="1.10.1740.10">
    <property type="match status" value="1"/>
</dbReference>
<dbReference type="InterPro" id="IPR036388">
    <property type="entry name" value="WH-like_DNA-bd_sf"/>
</dbReference>
<organism evidence="6 7">
    <name type="scientific">Flavihumibacter fluminis</name>
    <dbReference type="NCBI Taxonomy" id="2909236"/>
    <lineage>
        <taxon>Bacteria</taxon>
        <taxon>Pseudomonadati</taxon>
        <taxon>Bacteroidota</taxon>
        <taxon>Chitinophagia</taxon>
        <taxon>Chitinophagales</taxon>
        <taxon>Chitinophagaceae</taxon>
        <taxon>Flavihumibacter</taxon>
    </lineage>
</organism>
<dbReference type="InterPro" id="IPR039425">
    <property type="entry name" value="RNA_pol_sigma-70-like"/>
</dbReference>
<evidence type="ECO:0000313" key="6">
    <source>
        <dbReference type="EMBL" id="MCF1716923.1"/>
    </source>
</evidence>
<dbReference type="SUPFAM" id="SSF88946">
    <property type="entry name" value="Sigma2 domain of RNA polymerase sigma factors"/>
    <property type="match status" value="1"/>
</dbReference>
<evidence type="ECO:0000256" key="4">
    <source>
        <dbReference type="ARBA" id="ARBA00023163"/>
    </source>
</evidence>
<feature type="domain" description="HTH luxR-type" evidence="5">
    <location>
        <begin position="123"/>
        <end position="150"/>
    </location>
</feature>
<protein>
    <submittedName>
        <fullName evidence="6">Sigma-70 family RNA polymerase sigma factor</fullName>
    </submittedName>
</protein>
<comment type="similarity">
    <text evidence="1">Belongs to the sigma-70 factor family. ECF subfamily.</text>
</comment>
<sequence length="161" mass="18832">MEEEFFLSEIRANQGIIYKVVSLYAADPEEKKDLYQEILLQCWKGRLQFRGDAKFSTWLYRISLNTVLTSNRKKTMIEYKEVLPESGQLPPIQFEQENSRALQEAIRQLTDSDRAIILLHLEGYSNQEIADWMGISSNSLAVKLYRIRQRLTNLLNAPHHD</sequence>
<dbReference type="RefSeq" id="WP_234868518.1">
    <property type="nucleotide sequence ID" value="NZ_JAKEVY010000007.1"/>
</dbReference>
<keyword evidence="3" id="KW-0731">Sigma factor</keyword>
<dbReference type="PROSITE" id="PS00622">
    <property type="entry name" value="HTH_LUXR_1"/>
    <property type="match status" value="1"/>
</dbReference>
<dbReference type="PANTHER" id="PTHR43133">
    <property type="entry name" value="RNA POLYMERASE ECF-TYPE SIGMA FACTO"/>
    <property type="match status" value="1"/>
</dbReference>
<evidence type="ECO:0000256" key="1">
    <source>
        <dbReference type="ARBA" id="ARBA00010641"/>
    </source>
</evidence>
<dbReference type="InterPro" id="IPR013249">
    <property type="entry name" value="RNA_pol_sigma70_r4_t2"/>
</dbReference>
<accession>A0ABS9BME8</accession>
<keyword evidence="2" id="KW-0805">Transcription regulation</keyword>
<evidence type="ECO:0000259" key="5">
    <source>
        <dbReference type="PROSITE" id="PS00622"/>
    </source>
</evidence>
<dbReference type="EMBL" id="JAKEVY010000007">
    <property type="protein sequence ID" value="MCF1716923.1"/>
    <property type="molecule type" value="Genomic_DNA"/>
</dbReference>
<dbReference type="Gene3D" id="1.10.10.10">
    <property type="entry name" value="Winged helix-like DNA-binding domain superfamily/Winged helix DNA-binding domain"/>
    <property type="match status" value="1"/>
</dbReference>
<dbReference type="InterPro" id="IPR013325">
    <property type="entry name" value="RNA_pol_sigma_r2"/>
</dbReference>
<comment type="caution">
    <text evidence="6">The sequence shown here is derived from an EMBL/GenBank/DDBJ whole genome shotgun (WGS) entry which is preliminary data.</text>
</comment>
<dbReference type="InterPro" id="IPR000792">
    <property type="entry name" value="Tscrpt_reg_LuxR_C"/>
</dbReference>
<proteinExistence type="inferred from homology"/>
<dbReference type="InterPro" id="IPR014284">
    <property type="entry name" value="RNA_pol_sigma-70_dom"/>
</dbReference>
<dbReference type="PANTHER" id="PTHR43133:SF45">
    <property type="entry name" value="RNA POLYMERASE ECF-TYPE SIGMA FACTOR"/>
    <property type="match status" value="1"/>
</dbReference>
<dbReference type="Pfam" id="PF04542">
    <property type="entry name" value="Sigma70_r2"/>
    <property type="match status" value="1"/>
</dbReference>
<reference evidence="6 7" key="1">
    <citation type="submission" date="2022-01" db="EMBL/GenBank/DDBJ databases">
        <title>Flavihumibacter sp. nov., isolated from sediment of a river.</title>
        <authorList>
            <person name="Liu H."/>
        </authorList>
    </citation>
    <scope>NUCLEOTIDE SEQUENCE [LARGE SCALE GENOMIC DNA]</scope>
    <source>
        <strain evidence="6 7">RY-1</strain>
    </source>
</reference>